<comment type="caution">
    <text evidence="13">The sequence shown here is derived from an EMBL/GenBank/DDBJ whole genome shotgun (WGS) entry which is preliminary data.</text>
</comment>
<dbReference type="GO" id="GO:0008033">
    <property type="term" value="P:tRNA processing"/>
    <property type="evidence" value="ECO:0007669"/>
    <property type="project" value="UniProtKB-KW"/>
</dbReference>
<comment type="subcellular location">
    <subcellularLocation>
        <location evidence="1">Cytoplasm</location>
    </subcellularLocation>
</comment>
<dbReference type="AlphaFoldDB" id="A0A1G2HPC5"/>
<evidence type="ECO:0000313" key="14">
    <source>
        <dbReference type="Proteomes" id="UP000176855"/>
    </source>
</evidence>
<evidence type="ECO:0000256" key="10">
    <source>
        <dbReference type="ARBA" id="ARBA00029774"/>
    </source>
</evidence>
<sequence length="200" mass="22437">METIALSQKALDKAITALRDGDVIIFPTDTVYGFLADASNKKAVDKIYKIKKRPKSKPLSVFVKDLKMAESLVKVDERQAKILKKFWPGQYTFILKRKKTSLTNPTAVGFVRLYGLNKKTIAIRIPKHTFLQKLLKKVNRPLAQTSVNISGELPLINIGDIIEKFGSDKNILIISAGDLKKSKPSKITDLTNNTIKTLRK</sequence>
<dbReference type="NCBIfam" id="TIGR00057">
    <property type="entry name" value="L-threonylcarbamoyladenylate synthase"/>
    <property type="match status" value="1"/>
</dbReference>
<protein>
    <recommendedName>
        <fullName evidence="10">L-threonylcarbamoyladenylate synthase</fullName>
        <ecNumber evidence="3">2.7.7.87</ecNumber>
    </recommendedName>
    <alternativeName>
        <fullName evidence="10">L-threonylcarbamoyladenylate synthase</fullName>
    </alternativeName>
</protein>
<dbReference type="GO" id="GO:0005524">
    <property type="term" value="F:ATP binding"/>
    <property type="evidence" value="ECO:0007669"/>
    <property type="project" value="UniProtKB-KW"/>
</dbReference>
<dbReference type="SUPFAM" id="SSF55821">
    <property type="entry name" value="YrdC/RibB"/>
    <property type="match status" value="1"/>
</dbReference>
<dbReference type="InterPro" id="IPR006070">
    <property type="entry name" value="Sua5-like_dom"/>
</dbReference>
<dbReference type="GO" id="GO:0006450">
    <property type="term" value="P:regulation of translational fidelity"/>
    <property type="evidence" value="ECO:0007669"/>
    <property type="project" value="TreeGrafter"/>
</dbReference>
<dbReference type="PANTHER" id="PTHR17490:SF16">
    <property type="entry name" value="THREONYLCARBAMOYL-AMP SYNTHASE"/>
    <property type="match status" value="1"/>
</dbReference>
<evidence type="ECO:0000256" key="9">
    <source>
        <dbReference type="ARBA" id="ARBA00022840"/>
    </source>
</evidence>
<comment type="similarity">
    <text evidence="2">Belongs to the SUA5 family.</text>
</comment>
<comment type="catalytic activity">
    <reaction evidence="11">
        <text>L-threonine + hydrogencarbonate + ATP = L-threonylcarbamoyladenylate + diphosphate + H2O</text>
        <dbReference type="Rhea" id="RHEA:36407"/>
        <dbReference type="ChEBI" id="CHEBI:15377"/>
        <dbReference type="ChEBI" id="CHEBI:17544"/>
        <dbReference type="ChEBI" id="CHEBI:30616"/>
        <dbReference type="ChEBI" id="CHEBI:33019"/>
        <dbReference type="ChEBI" id="CHEBI:57926"/>
        <dbReference type="ChEBI" id="CHEBI:73682"/>
        <dbReference type="EC" id="2.7.7.87"/>
    </reaction>
</comment>
<evidence type="ECO:0000256" key="4">
    <source>
        <dbReference type="ARBA" id="ARBA00022490"/>
    </source>
</evidence>
<dbReference type="STRING" id="1802202.A2730_03125"/>
<dbReference type="PROSITE" id="PS51163">
    <property type="entry name" value="YRDC"/>
    <property type="match status" value="1"/>
</dbReference>
<dbReference type="Proteomes" id="UP000176855">
    <property type="component" value="Unassembled WGS sequence"/>
</dbReference>
<dbReference type="InterPro" id="IPR050156">
    <property type="entry name" value="TC-AMP_synthase_SUA5"/>
</dbReference>
<evidence type="ECO:0000256" key="11">
    <source>
        <dbReference type="ARBA" id="ARBA00048366"/>
    </source>
</evidence>
<keyword evidence="8" id="KW-0547">Nucleotide-binding</keyword>
<dbReference type="EMBL" id="MHOO01000008">
    <property type="protein sequence ID" value="OGZ64100.1"/>
    <property type="molecule type" value="Genomic_DNA"/>
</dbReference>
<evidence type="ECO:0000256" key="8">
    <source>
        <dbReference type="ARBA" id="ARBA00022741"/>
    </source>
</evidence>
<keyword evidence="7" id="KW-0548">Nucleotidyltransferase</keyword>
<keyword evidence="9" id="KW-0067">ATP-binding</keyword>
<gene>
    <name evidence="13" type="ORF">A2730_03125</name>
</gene>
<evidence type="ECO:0000256" key="6">
    <source>
        <dbReference type="ARBA" id="ARBA00022694"/>
    </source>
</evidence>
<keyword evidence="6" id="KW-0819">tRNA processing</keyword>
<keyword evidence="5" id="KW-0808">Transferase</keyword>
<dbReference type="GO" id="GO:0061710">
    <property type="term" value="F:L-threonylcarbamoyladenylate synthase"/>
    <property type="evidence" value="ECO:0007669"/>
    <property type="project" value="UniProtKB-EC"/>
</dbReference>
<evidence type="ECO:0000256" key="2">
    <source>
        <dbReference type="ARBA" id="ARBA00007663"/>
    </source>
</evidence>
<organism evidence="13 14">
    <name type="scientific">Candidatus Staskawiczbacteria bacterium RIFCSPHIGHO2_01_FULL_39_25</name>
    <dbReference type="NCBI Taxonomy" id="1802202"/>
    <lineage>
        <taxon>Bacteria</taxon>
        <taxon>Candidatus Staskawicziibacteriota</taxon>
    </lineage>
</organism>
<name>A0A1G2HPC5_9BACT</name>
<keyword evidence="4" id="KW-0963">Cytoplasm</keyword>
<dbReference type="Pfam" id="PF01300">
    <property type="entry name" value="Sua5_yciO_yrdC"/>
    <property type="match status" value="1"/>
</dbReference>
<dbReference type="GO" id="GO:0000049">
    <property type="term" value="F:tRNA binding"/>
    <property type="evidence" value="ECO:0007669"/>
    <property type="project" value="TreeGrafter"/>
</dbReference>
<evidence type="ECO:0000256" key="7">
    <source>
        <dbReference type="ARBA" id="ARBA00022695"/>
    </source>
</evidence>
<proteinExistence type="inferred from homology"/>
<evidence type="ECO:0000259" key="12">
    <source>
        <dbReference type="PROSITE" id="PS51163"/>
    </source>
</evidence>
<dbReference type="EC" id="2.7.7.87" evidence="3"/>
<feature type="domain" description="YrdC-like" evidence="12">
    <location>
        <begin position="8"/>
        <end position="200"/>
    </location>
</feature>
<dbReference type="InterPro" id="IPR017945">
    <property type="entry name" value="DHBP_synth_RibB-like_a/b_dom"/>
</dbReference>
<dbReference type="GO" id="GO:0003725">
    <property type="term" value="F:double-stranded RNA binding"/>
    <property type="evidence" value="ECO:0007669"/>
    <property type="project" value="InterPro"/>
</dbReference>
<dbReference type="Gene3D" id="3.90.870.10">
    <property type="entry name" value="DHBP synthase"/>
    <property type="match status" value="1"/>
</dbReference>
<evidence type="ECO:0000256" key="5">
    <source>
        <dbReference type="ARBA" id="ARBA00022679"/>
    </source>
</evidence>
<reference evidence="13 14" key="1">
    <citation type="journal article" date="2016" name="Nat. Commun.">
        <title>Thousands of microbial genomes shed light on interconnected biogeochemical processes in an aquifer system.</title>
        <authorList>
            <person name="Anantharaman K."/>
            <person name="Brown C.T."/>
            <person name="Hug L.A."/>
            <person name="Sharon I."/>
            <person name="Castelle C.J."/>
            <person name="Probst A.J."/>
            <person name="Thomas B.C."/>
            <person name="Singh A."/>
            <person name="Wilkins M.J."/>
            <person name="Karaoz U."/>
            <person name="Brodie E.L."/>
            <person name="Williams K.H."/>
            <person name="Hubbard S.S."/>
            <person name="Banfield J.F."/>
        </authorList>
    </citation>
    <scope>NUCLEOTIDE SEQUENCE [LARGE SCALE GENOMIC DNA]</scope>
</reference>
<evidence type="ECO:0000256" key="1">
    <source>
        <dbReference type="ARBA" id="ARBA00004496"/>
    </source>
</evidence>
<accession>A0A1G2HPC5</accession>
<dbReference type="GO" id="GO:0005737">
    <property type="term" value="C:cytoplasm"/>
    <property type="evidence" value="ECO:0007669"/>
    <property type="project" value="UniProtKB-SubCell"/>
</dbReference>
<evidence type="ECO:0000313" key="13">
    <source>
        <dbReference type="EMBL" id="OGZ64100.1"/>
    </source>
</evidence>
<dbReference type="PANTHER" id="PTHR17490">
    <property type="entry name" value="SUA5"/>
    <property type="match status" value="1"/>
</dbReference>
<evidence type="ECO:0000256" key="3">
    <source>
        <dbReference type="ARBA" id="ARBA00012584"/>
    </source>
</evidence>